<keyword evidence="5" id="KW-0547">Nucleotide-binding</keyword>
<dbReference type="Pfam" id="PF12399">
    <property type="entry name" value="BCA_ABC_TP_C"/>
    <property type="match status" value="1"/>
</dbReference>
<dbReference type="InterPro" id="IPR001851">
    <property type="entry name" value="ABC_transp_permease"/>
</dbReference>
<feature type="transmembrane region" description="Helical" evidence="10">
    <location>
        <begin position="319"/>
        <end position="339"/>
    </location>
</feature>
<evidence type="ECO:0000259" key="11">
    <source>
        <dbReference type="PROSITE" id="PS50893"/>
    </source>
</evidence>
<feature type="transmembrane region" description="Helical" evidence="10">
    <location>
        <begin position="437"/>
        <end position="457"/>
    </location>
</feature>
<feature type="transmembrane region" description="Helical" evidence="10">
    <location>
        <begin position="184"/>
        <end position="213"/>
    </location>
</feature>
<dbReference type="Pfam" id="PF00005">
    <property type="entry name" value="ABC_tran"/>
    <property type="match status" value="1"/>
</dbReference>
<name>A0A5C4JHH1_9ACTN</name>
<keyword evidence="8 10" id="KW-0472">Membrane</keyword>
<evidence type="ECO:0000256" key="2">
    <source>
        <dbReference type="ARBA" id="ARBA00022448"/>
    </source>
</evidence>
<dbReference type="CDD" id="cd03219">
    <property type="entry name" value="ABC_Mj1267_LivG_branched"/>
    <property type="match status" value="1"/>
</dbReference>
<dbReference type="InterPro" id="IPR003593">
    <property type="entry name" value="AAA+_ATPase"/>
</dbReference>
<proteinExistence type="predicted"/>
<dbReference type="CDD" id="cd06582">
    <property type="entry name" value="TM_PBP1_LivH_like"/>
    <property type="match status" value="1"/>
</dbReference>
<dbReference type="GO" id="GO:0005304">
    <property type="term" value="F:L-valine transmembrane transporter activity"/>
    <property type="evidence" value="ECO:0007669"/>
    <property type="project" value="TreeGrafter"/>
</dbReference>
<dbReference type="InterPro" id="IPR027417">
    <property type="entry name" value="P-loop_NTPase"/>
</dbReference>
<feature type="transmembrane region" description="Helical" evidence="10">
    <location>
        <begin position="144"/>
        <end position="164"/>
    </location>
</feature>
<evidence type="ECO:0000256" key="1">
    <source>
        <dbReference type="ARBA" id="ARBA00004651"/>
    </source>
</evidence>
<feature type="transmembrane region" description="Helical" evidence="10">
    <location>
        <begin position="510"/>
        <end position="528"/>
    </location>
</feature>
<feature type="transmembrane region" description="Helical" evidence="10">
    <location>
        <begin position="56"/>
        <end position="79"/>
    </location>
</feature>
<dbReference type="InterPro" id="IPR043428">
    <property type="entry name" value="LivM-like"/>
</dbReference>
<feature type="transmembrane region" description="Helical" evidence="10">
    <location>
        <begin position="360"/>
        <end position="381"/>
    </location>
</feature>
<feature type="domain" description="ABC transporter" evidence="11">
    <location>
        <begin position="694"/>
        <end position="940"/>
    </location>
</feature>
<dbReference type="GO" id="GO:0015808">
    <property type="term" value="P:L-alanine transport"/>
    <property type="evidence" value="ECO:0007669"/>
    <property type="project" value="TreeGrafter"/>
</dbReference>
<keyword evidence="4 10" id="KW-0812">Transmembrane</keyword>
<dbReference type="Gene3D" id="3.40.50.300">
    <property type="entry name" value="P-loop containing nucleotide triphosphate hydrolases"/>
    <property type="match status" value="1"/>
</dbReference>
<dbReference type="GO" id="GO:0005524">
    <property type="term" value="F:ATP binding"/>
    <property type="evidence" value="ECO:0007669"/>
    <property type="project" value="UniProtKB-KW"/>
</dbReference>
<evidence type="ECO:0000256" key="5">
    <source>
        <dbReference type="ARBA" id="ARBA00022741"/>
    </source>
</evidence>
<keyword evidence="13" id="KW-1185">Reference proteome</keyword>
<dbReference type="InterPro" id="IPR032823">
    <property type="entry name" value="BCA_ABC_TP_C"/>
</dbReference>
<feature type="transmembrane region" description="Helical" evidence="10">
    <location>
        <begin position="588"/>
        <end position="604"/>
    </location>
</feature>
<dbReference type="GO" id="GO:0016887">
    <property type="term" value="F:ATP hydrolysis activity"/>
    <property type="evidence" value="ECO:0007669"/>
    <property type="project" value="InterPro"/>
</dbReference>
<dbReference type="PANTHER" id="PTHR45772">
    <property type="entry name" value="CONSERVED COMPONENT OF ABC TRANSPORTER FOR NATURAL AMINO ACIDS-RELATED"/>
    <property type="match status" value="1"/>
</dbReference>
<feature type="compositionally biased region" description="Low complexity" evidence="9">
    <location>
        <begin position="11"/>
        <end position="23"/>
    </location>
</feature>
<evidence type="ECO:0000313" key="13">
    <source>
        <dbReference type="Proteomes" id="UP000309174"/>
    </source>
</evidence>
<comment type="subcellular location">
    <subcellularLocation>
        <location evidence="1">Cell membrane</location>
        <topology evidence="1">Multi-pass membrane protein</topology>
    </subcellularLocation>
</comment>
<dbReference type="PANTHER" id="PTHR45772:SF7">
    <property type="entry name" value="AMINO ACID ABC TRANSPORTER ATP-BINDING PROTEIN"/>
    <property type="match status" value="1"/>
</dbReference>
<feature type="transmembrane region" description="Helical" evidence="10">
    <location>
        <begin position="111"/>
        <end position="132"/>
    </location>
</feature>
<evidence type="ECO:0000256" key="10">
    <source>
        <dbReference type="SAM" id="Phobius"/>
    </source>
</evidence>
<keyword evidence="7 10" id="KW-1133">Transmembrane helix</keyword>
<feature type="transmembrane region" description="Helical" evidence="10">
    <location>
        <begin position="634"/>
        <end position="655"/>
    </location>
</feature>
<dbReference type="GO" id="GO:1903806">
    <property type="term" value="P:L-isoleucine import across plasma membrane"/>
    <property type="evidence" value="ECO:0007669"/>
    <property type="project" value="TreeGrafter"/>
</dbReference>
<dbReference type="GO" id="GO:0042941">
    <property type="term" value="P:D-alanine transmembrane transport"/>
    <property type="evidence" value="ECO:0007669"/>
    <property type="project" value="TreeGrafter"/>
</dbReference>
<feature type="transmembrane region" description="Helical" evidence="10">
    <location>
        <begin position="86"/>
        <end position="105"/>
    </location>
</feature>
<reference evidence="12 13" key="1">
    <citation type="submission" date="2019-05" db="EMBL/GenBank/DDBJ databases">
        <title>Draft genome sequence of Actinomadura sp. 14C53.</title>
        <authorList>
            <person name="Saricaoglu S."/>
            <person name="Isik K."/>
        </authorList>
    </citation>
    <scope>NUCLEOTIDE SEQUENCE [LARGE SCALE GENOMIC DNA]</scope>
    <source>
        <strain evidence="12 13">14C53</strain>
    </source>
</reference>
<keyword evidence="3" id="KW-1003">Cell membrane</keyword>
<keyword evidence="6 12" id="KW-0067">ATP-binding</keyword>
<dbReference type="GO" id="GO:1903805">
    <property type="term" value="P:L-valine import across plasma membrane"/>
    <property type="evidence" value="ECO:0007669"/>
    <property type="project" value="TreeGrafter"/>
</dbReference>
<evidence type="ECO:0000256" key="6">
    <source>
        <dbReference type="ARBA" id="ARBA00022840"/>
    </source>
</evidence>
<sequence length="954" mass="99929">MPASPRSRLRATGSGASSPASSATETWANRCAIPRSFARWPSDAAQPGDIVNAADLLPFIVSGIVVGTVYGLAAGGLVLTYKTSGIFNFGHGALATAAAYAFYSLHVVHGVAWPVALILSVLVLGPGLGLLMERFAAKLAPQPTTFKIVGTIGLVLVVQGVAVLTYGTTTIRVKQFLPGAGRSFAVLGVVVSYDKAMIAAVALASVAALWAFFRRSRTGLAMRAVVDDPALLAMRGTDAVRVRRAAWIIGSTFAALSGVLIAPLIGLDSILLTFMVVQAFAAAVIGRFSNIPLTLVGGIVVGIAASVAEKYALGTSWLSGLPASVPFLILFVVLLIRGRTLVSPRVRTHVRPSSPYRAPGWVRAIAGAVVLVPLLVVPELVGDRLSFFTTGLATALMLLSLGLLVRTSGQVSLCHSVFAAIGAVAFSQLHLDLGLPWLVAVLLGALVAVPIGALVAIPAIRLSGLFLALATFGFGILVQQLLYPQTWMFTSFAQGREMPHPSFAEEPEQFYYVVLAALFLTALTVVLIERSRLGRMLRGMAGSPEGVSAMGLSTSVTRVTVFCVSAFLAAIAGILLGVERNFATGGDAFFGSYNSLILLAMLALAPFAEPWYALLPAIGAVVPGYFTGADTTSWLNIIFGVSAVLVSMAGGNPTMPTRWRARLDRLAWRRGGSSRPAPAALPRVREEGDRAAGLEVRELTVRYGGLMAVHGLSLDAPMGKITGLIGPNGAGKTSTFDVCSGFNRRHGGRVLLHGSDVTGRSAAARARNGLGRTFQSVELCDTLTVLENVRLGHEAGQAGANPLAQIVAGPVAWRTSRQRAAAALERCGLTHLAGTPAGELSTGQRRLAELARCLAGGFDVLLLDEPSAGLDPDETARFGDLVLSVVQETGVGVLLIEHDMALVMRLCGYLYVLDFGELIFEGTPAAVAASPVVQAAYLGSDVAVERVDENTRRS</sequence>
<feature type="transmembrane region" description="Helical" evidence="10">
    <location>
        <begin position="412"/>
        <end position="431"/>
    </location>
</feature>
<feature type="region of interest" description="Disordered" evidence="9">
    <location>
        <begin position="1"/>
        <end position="23"/>
    </location>
</feature>
<evidence type="ECO:0000256" key="7">
    <source>
        <dbReference type="ARBA" id="ARBA00022989"/>
    </source>
</evidence>
<dbReference type="InterPro" id="IPR003439">
    <property type="entry name" value="ABC_transporter-like_ATP-bd"/>
</dbReference>
<keyword evidence="2" id="KW-0813">Transport</keyword>
<feature type="transmembrane region" description="Helical" evidence="10">
    <location>
        <begin position="549"/>
        <end position="576"/>
    </location>
</feature>
<accession>A0A5C4JHH1</accession>
<dbReference type="OrthoDB" id="8724465at2"/>
<dbReference type="Pfam" id="PF02653">
    <property type="entry name" value="BPD_transp_2"/>
    <property type="match status" value="2"/>
</dbReference>
<dbReference type="SUPFAM" id="SSF52540">
    <property type="entry name" value="P-loop containing nucleoside triphosphate hydrolases"/>
    <property type="match status" value="1"/>
</dbReference>
<protein>
    <submittedName>
        <fullName evidence="12">ATP-binding cassette domain-containing protein</fullName>
    </submittedName>
</protein>
<evidence type="ECO:0000256" key="3">
    <source>
        <dbReference type="ARBA" id="ARBA00022475"/>
    </source>
</evidence>
<feature type="transmembrane region" description="Helical" evidence="10">
    <location>
        <begin position="387"/>
        <end position="405"/>
    </location>
</feature>
<feature type="transmembrane region" description="Helical" evidence="10">
    <location>
        <begin position="464"/>
        <end position="483"/>
    </location>
</feature>
<dbReference type="EMBL" id="VCKW01000018">
    <property type="protein sequence ID" value="TMR05702.1"/>
    <property type="molecule type" value="Genomic_DNA"/>
</dbReference>
<organism evidence="12 13">
    <name type="scientific">Actinomadura soli</name>
    <dbReference type="NCBI Taxonomy" id="2508997"/>
    <lineage>
        <taxon>Bacteria</taxon>
        <taxon>Bacillati</taxon>
        <taxon>Actinomycetota</taxon>
        <taxon>Actinomycetes</taxon>
        <taxon>Streptosporangiales</taxon>
        <taxon>Thermomonosporaceae</taxon>
        <taxon>Actinomadura</taxon>
    </lineage>
</organism>
<dbReference type="GO" id="GO:0015188">
    <property type="term" value="F:L-isoleucine transmembrane transporter activity"/>
    <property type="evidence" value="ECO:0007669"/>
    <property type="project" value="TreeGrafter"/>
</dbReference>
<evidence type="ECO:0000256" key="4">
    <source>
        <dbReference type="ARBA" id="ARBA00022692"/>
    </source>
</evidence>
<dbReference type="GO" id="GO:0015192">
    <property type="term" value="F:L-phenylalanine transmembrane transporter activity"/>
    <property type="evidence" value="ECO:0007669"/>
    <property type="project" value="TreeGrafter"/>
</dbReference>
<comment type="caution">
    <text evidence="12">The sequence shown here is derived from an EMBL/GenBank/DDBJ whole genome shotgun (WGS) entry which is preliminary data.</text>
</comment>
<dbReference type="PROSITE" id="PS50893">
    <property type="entry name" value="ABC_TRANSPORTER_2"/>
    <property type="match status" value="1"/>
</dbReference>
<dbReference type="AlphaFoldDB" id="A0A5C4JHH1"/>
<dbReference type="InterPro" id="IPR051120">
    <property type="entry name" value="ABC_AA/LPS_Transport"/>
</dbReference>
<evidence type="ECO:0000256" key="8">
    <source>
        <dbReference type="ARBA" id="ARBA00023136"/>
    </source>
</evidence>
<evidence type="ECO:0000256" key="9">
    <source>
        <dbReference type="SAM" id="MobiDB-lite"/>
    </source>
</evidence>
<dbReference type="Proteomes" id="UP000309174">
    <property type="component" value="Unassembled WGS sequence"/>
</dbReference>
<dbReference type="CDD" id="cd06581">
    <property type="entry name" value="TM_PBP1_LivM_like"/>
    <property type="match status" value="1"/>
</dbReference>
<evidence type="ECO:0000313" key="12">
    <source>
        <dbReference type="EMBL" id="TMR05702.1"/>
    </source>
</evidence>
<feature type="transmembrane region" description="Helical" evidence="10">
    <location>
        <begin position="245"/>
        <end position="264"/>
    </location>
</feature>
<dbReference type="SMART" id="SM00382">
    <property type="entry name" value="AAA"/>
    <property type="match status" value="1"/>
</dbReference>
<gene>
    <name evidence="12" type="ORF">ETD83_05535</name>
</gene>
<dbReference type="GO" id="GO:0005886">
    <property type="term" value="C:plasma membrane"/>
    <property type="evidence" value="ECO:0007669"/>
    <property type="project" value="UniProtKB-SubCell"/>
</dbReference>